<gene>
    <name evidence="10" type="ORF">HNR28_003078</name>
</gene>
<dbReference type="InterPro" id="IPR000515">
    <property type="entry name" value="MetI-like"/>
</dbReference>
<keyword evidence="7 8" id="KW-0472">Membrane</keyword>
<reference evidence="10 11" key="1">
    <citation type="submission" date="2020-08" db="EMBL/GenBank/DDBJ databases">
        <title>Genomic Encyclopedia of Type Strains, Phase IV (KMG-IV): sequencing the most valuable type-strain genomes for metagenomic binning, comparative biology and taxonomic classification.</title>
        <authorList>
            <person name="Goeker M."/>
        </authorList>
    </citation>
    <scope>NUCLEOTIDE SEQUENCE [LARGE SCALE GENOMIC DNA]</scope>
    <source>
        <strain evidence="10 11">DSM 12141</strain>
    </source>
</reference>
<organism evidence="10 11">
    <name type="scientific">Castellaniella defragrans</name>
    <name type="common">Alcaligenes defragrans</name>
    <dbReference type="NCBI Taxonomy" id="75697"/>
    <lineage>
        <taxon>Bacteria</taxon>
        <taxon>Pseudomonadati</taxon>
        <taxon>Pseudomonadota</taxon>
        <taxon>Betaproteobacteria</taxon>
        <taxon>Burkholderiales</taxon>
        <taxon>Alcaligenaceae</taxon>
        <taxon>Castellaniella</taxon>
    </lineage>
</organism>
<proteinExistence type="inferred from homology"/>
<dbReference type="RefSeq" id="WP_043680979.1">
    <property type="nucleotide sequence ID" value="NZ_JACHIB010000019.1"/>
</dbReference>
<accession>A0A7W9WQM0</accession>
<keyword evidence="4" id="KW-0997">Cell inner membrane</keyword>
<dbReference type="CDD" id="cd06261">
    <property type="entry name" value="TM_PBP2"/>
    <property type="match status" value="1"/>
</dbReference>
<comment type="similarity">
    <text evidence="8">Belongs to the binding-protein-dependent transport system permease family.</text>
</comment>
<dbReference type="PANTHER" id="PTHR43357">
    <property type="entry name" value="INNER MEMBRANE ABC TRANSPORTER PERMEASE PROTEIN YDCV"/>
    <property type="match status" value="1"/>
</dbReference>
<evidence type="ECO:0000256" key="1">
    <source>
        <dbReference type="ARBA" id="ARBA00004429"/>
    </source>
</evidence>
<name>A0A7W9WQM0_CASDE</name>
<feature type="transmembrane region" description="Helical" evidence="8">
    <location>
        <begin position="235"/>
        <end position="260"/>
    </location>
</feature>
<evidence type="ECO:0000313" key="10">
    <source>
        <dbReference type="EMBL" id="MBB6085025.1"/>
    </source>
</evidence>
<evidence type="ECO:0000259" key="9">
    <source>
        <dbReference type="PROSITE" id="PS50928"/>
    </source>
</evidence>
<dbReference type="SUPFAM" id="SSF161098">
    <property type="entry name" value="MetI-like"/>
    <property type="match status" value="1"/>
</dbReference>
<evidence type="ECO:0000256" key="6">
    <source>
        <dbReference type="ARBA" id="ARBA00022989"/>
    </source>
</evidence>
<feature type="transmembrane region" description="Helical" evidence="8">
    <location>
        <begin position="106"/>
        <end position="128"/>
    </location>
</feature>
<dbReference type="EMBL" id="JACHIB010000019">
    <property type="protein sequence ID" value="MBB6085025.1"/>
    <property type="molecule type" value="Genomic_DNA"/>
</dbReference>
<feature type="transmembrane region" description="Helical" evidence="8">
    <location>
        <begin position="65"/>
        <end position="94"/>
    </location>
</feature>
<dbReference type="PANTHER" id="PTHR43357:SF4">
    <property type="entry name" value="INNER MEMBRANE ABC TRANSPORTER PERMEASE PROTEIN YDCV"/>
    <property type="match status" value="1"/>
</dbReference>
<dbReference type="Gene3D" id="1.10.3720.10">
    <property type="entry name" value="MetI-like"/>
    <property type="match status" value="1"/>
</dbReference>
<dbReference type="GO" id="GO:0055085">
    <property type="term" value="P:transmembrane transport"/>
    <property type="evidence" value="ECO:0007669"/>
    <property type="project" value="InterPro"/>
</dbReference>
<comment type="caution">
    <text evidence="10">The sequence shown here is derived from an EMBL/GenBank/DDBJ whole genome shotgun (WGS) entry which is preliminary data.</text>
</comment>
<sequence>MLLDFNRLGGLRYFLILVTGLVLLFLILPIVFIAALSFGSSQWLIFPPPSWTLKWYYELFADPRWLYTALTSLKIAVIVTVLSVALGFLASLGLDRGEFRGKERIRALFLTPMILPVIVLAVALYALFLKLGLAGTTVGFVIAHLLVALPFSIISISGALEGFDKSIEDAAILCGASPWEARLKITIPSIRHGLFTAAVFSFLASWDEVVLAIFMSSPTLQTLPVKIWTTLRQDLTPVVAAVSTILVALTAVLIFAPLVFRKRQKDD</sequence>
<feature type="transmembrane region" description="Helical" evidence="8">
    <location>
        <begin position="12"/>
        <end position="45"/>
    </location>
</feature>
<evidence type="ECO:0000256" key="7">
    <source>
        <dbReference type="ARBA" id="ARBA00023136"/>
    </source>
</evidence>
<evidence type="ECO:0000256" key="8">
    <source>
        <dbReference type="RuleBase" id="RU363032"/>
    </source>
</evidence>
<keyword evidence="5 8" id="KW-0812">Transmembrane</keyword>
<dbReference type="PROSITE" id="PS50928">
    <property type="entry name" value="ABC_TM1"/>
    <property type="match status" value="1"/>
</dbReference>
<feature type="domain" description="ABC transmembrane type-1" evidence="9">
    <location>
        <begin position="69"/>
        <end position="257"/>
    </location>
</feature>
<dbReference type="GO" id="GO:0005886">
    <property type="term" value="C:plasma membrane"/>
    <property type="evidence" value="ECO:0007669"/>
    <property type="project" value="UniProtKB-SubCell"/>
</dbReference>
<dbReference type="Pfam" id="PF00528">
    <property type="entry name" value="BPD_transp_1"/>
    <property type="match status" value="1"/>
</dbReference>
<comment type="subcellular location">
    <subcellularLocation>
        <location evidence="1">Cell inner membrane</location>
        <topology evidence="1">Multi-pass membrane protein</topology>
    </subcellularLocation>
    <subcellularLocation>
        <location evidence="8">Cell membrane</location>
        <topology evidence="8">Multi-pass membrane protein</topology>
    </subcellularLocation>
</comment>
<keyword evidence="3" id="KW-1003">Cell membrane</keyword>
<evidence type="ECO:0000313" key="11">
    <source>
        <dbReference type="Proteomes" id="UP000541136"/>
    </source>
</evidence>
<feature type="transmembrane region" description="Helical" evidence="8">
    <location>
        <begin position="140"/>
        <end position="160"/>
    </location>
</feature>
<dbReference type="InterPro" id="IPR035906">
    <property type="entry name" value="MetI-like_sf"/>
</dbReference>
<keyword evidence="2 8" id="KW-0813">Transport</keyword>
<dbReference type="Proteomes" id="UP000541136">
    <property type="component" value="Unassembled WGS sequence"/>
</dbReference>
<evidence type="ECO:0000256" key="4">
    <source>
        <dbReference type="ARBA" id="ARBA00022519"/>
    </source>
</evidence>
<evidence type="ECO:0000256" key="2">
    <source>
        <dbReference type="ARBA" id="ARBA00022448"/>
    </source>
</evidence>
<keyword evidence="6 8" id="KW-1133">Transmembrane helix</keyword>
<dbReference type="AlphaFoldDB" id="A0A7W9WQM0"/>
<feature type="transmembrane region" description="Helical" evidence="8">
    <location>
        <begin position="194"/>
        <end position="215"/>
    </location>
</feature>
<protein>
    <submittedName>
        <fullName evidence="10">Putative spermidine/putrescine transport system permease protein</fullName>
    </submittedName>
</protein>
<evidence type="ECO:0000256" key="3">
    <source>
        <dbReference type="ARBA" id="ARBA00022475"/>
    </source>
</evidence>
<evidence type="ECO:0000256" key="5">
    <source>
        <dbReference type="ARBA" id="ARBA00022692"/>
    </source>
</evidence>